<dbReference type="SUPFAM" id="SSF52980">
    <property type="entry name" value="Restriction endonuclease-like"/>
    <property type="match status" value="1"/>
</dbReference>
<gene>
    <name evidence="2" type="ORF">M5G11_21460</name>
</gene>
<organism evidence="2 3">
    <name type="scientific">Pseudomonas fontis</name>
    <dbReference type="NCBI Taxonomy" id="2942633"/>
    <lineage>
        <taxon>Bacteria</taxon>
        <taxon>Pseudomonadati</taxon>
        <taxon>Pseudomonadota</taxon>
        <taxon>Gammaproteobacteria</taxon>
        <taxon>Pseudomonadales</taxon>
        <taxon>Pseudomonadaceae</taxon>
        <taxon>Pseudomonas</taxon>
    </lineage>
</organism>
<sequence length="282" mass="32373">MRGRRFASQQDIERHIANGFGGGVGVDYVPWLRVQDVPSRGRSHKIQGVKIDRIHHLLSDLERSYFLVTEFSEDVVDIREQYPLLPLPQAQAIASAIGVRYPMYPRTKQPCVMTTDFLLTVRTPDGSLKSIARTVKYRSDLQGDGYKQTLAKFAIERRFWQSQGVDWTIITEEYFTPNLVKNLGLLRSYAKLPRELMKPALHKSFIENLEESKFYPWTLADCLRKIASRLSINYADARGIFFHLIWTKVLKVDLTNSALLLTGPLPKFEVFQPQALLRESAS</sequence>
<comment type="caution">
    <text evidence="2">The sequence shown here is derived from an EMBL/GenBank/DDBJ whole genome shotgun (WGS) entry which is preliminary data.</text>
</comment>
<evidence type="ECO:0000259" key="1">
    <source>
        <dbReference type="Pfam" id="PF08722"/>
    </source>
</evidence>
<dbReference type="CDD" id="cd22362">
    <property type="entry name" value="TnsA_endonuclease-like"/>
    <property type="match status" value="1"/>
</dbReference>
<dbReference type="InterPro" id="IPR011335">
    <property type="entry name" value="Restrct_endonuc-II-like"/>
</dbReference>
<dbReference type="Pfam" id="PF08722">
    <property type="entry name" value="Tn7_TnsA-like_N"/>
    <property type="match status" value="1"/>
</dbReference>
<keyword evidence="3" id="KW-1185">Reference proteome</keyword>
<evidence type="ECO:0000313" key="3">
    <source>
        <dbReference type="Proteomes" id="UP001148203"/>
    </source>
</evidence>
<dbReference type="InterPro" id="IPR014833">
    <property type="entry name" value="TnsA_N"/>
</dbReference>
<protein>
    <submittedName>
        <fullName evidence="2">TnsA endonuclease N-terminal domain-containing protein</fullName>
    </submittedName>
</protein>
<dbReference type="Gene3D" id="3.40.1350.10">
    <property type="match status" value="1"/>
</dbReference>
<reference evidence="2 3" key="1">
    <citation type="submission" date="2022-05" db="EMBL/GenBank/DDBJ databases">
        <title>Novel Pseudomonas spp. Isolated from a Rainbow Trout Aquaculture Facility.</title>
        <authorList>
            <person name="Testerman T."/>
            <person name="Graf J."/>
        </authorList>
    </citation>
    <scope>NUCLEOTIDE SEQUENCE [LARGE SCALE GENOMIC DNA]</scope>
    <source>
        <strain evidence="2 3">ID681</strain>
    </source>
</reference>
<dbReference type="InterPro" id="IPR011856">
    <property type="entry name" value="tRNA_endonuc-like_dom_sf"/>
</dbReference>
<name>A0ABT5NY42_9PSED</name>
<proteinExistence type="predicted"/>
<dbReference type="RefSeq" id="WP_273912892.1">
    <property type="nucleotide sequence ID" value="NZ_JAMDGX010000072.1"/>
</dbReference>
<dbReference type="Proteomes" id="UP001148203">
    <property type="component" value="Unassembled WGS sequence"/>
</dbReference>
<keyword evidence="2" id="KW-0378">Hydrolase</keyword>
<dbReference type="EMBL" id="JAMDGY010000078">
    <property type="protein sequence ID" value="MDD0993101.1"/>
    <property type="molecule type" value="Genomic_DNA"/>
</dbReference>
<feature type="domain" description="TnsA endonuclease N-terminal" evidence="1">
    <location>
        <begin position="72"/>
        <end position="172"/>
    </location>
</feature>
<keyword evidence="2" id="KW-0540">Nuclease</keyword>
<accession>A0ABT5NY42</accession>
<dbReference type="GO" id="GO:0004519">
    <property type="term" value="F:endonuclease activity"/>
    <property type="evidence" value="ECO:0007669"/>
    <property type="project" value="UniProtKB-KW"/>
</dbReference>
<evidence type="ECO:0000313" key="2">
    <source>
        <dbReference type="EMBL" id="MDD0993101.1"/>
    </source>
</evidence>
<keyword evidence="2" id="KW-0255">Endonuclease</keyword>